<dbReference type="Pfam" id="PF03159">
    <property type="entry name" value="XRN_N"/>
    <property type="match status" value="1"/>
</dbReference>
<keyword evidence="2" id="KW-0378">Hydrolase</keyword>
<keyword evidence="1" id="KW-0540">Nuclease</keyword>
<dbReference type="PANTHER" id="PTHR12341">
    <property type="entry name" value="5'-&gt;3' EXORIBONUCLEASE"/>
    <property type="match status" value="1"/>
</dbReference>
<dbReference type="GO" id="GO:0005634">
    <property type="term" value="C:nucleus"/>
    <property type="evidence" value="ECO:0007669"/>
    <property type="project" value="TreeGrafter"/>
</dbReference>
<dbReference type="Gene3D" id="3.40.50.12390">
    <property type="match status" value="1"/>
</dbReference>
<reference evidence="7" key="1">
    <citation type="journal article" date="2020" name="Nature">
        <title>Giant virus diversity and host interactions through global metagenomics.</title>
        <authorList>
            <person name="Schulz F."/>
            <person name="Roux S."/>
            <person name="Paez-Espino D."/>
            <person name="Jungbluth S."/>
            <person name="Walsh D.A."/>
            <person name="Denef V.J."/>
            <person name="McMahon K.D."/>
            <person name="Konstantinidis K.T."/>
            <person name="Eloe-Fadrosh E.A."/>
            <person name="Kyrpides N.C."/>
            <person name="Woyke T."/>
        </authorList>
    </citation>
    <scope>NUCLEOTIDE SEQUENCE</scope>
    <source>
        <strain evidence="7">GVMAG-M-3300027963-21</strain>
    </source>
</reference>
<sequence length="529" mass="61384">MGIPYYFYSLTQKYNTILSNNKPVGLDFYCIDFNGIIHNVAQDVIRRYKDGAADAAKQTSDIESDIISGVWERIKYYFENYKADKYIICADGVAPLAKMFQQRKRRYLNIYKNTLDNVAITWDTNAITPGTLFMDKLNQYIRENIKGDERYKSKVMYSGSDECGEGEHKIFHRLKETPVSDKIVIHGLDADLIILSLMSHKENIYLMREMKDPHTNNTVFNYLNVKELRKAILCELKMSWNIECDIECDGGSGDGAAETDLIETYCTACSILGNDFIPHLLTIELKNNGIDTLLSATKRAIQTNGLLVHNGAINHNCLIDIFKYLANTEDEDIHRICERYIKKKHPPSVIPSDYYGLKNKDPLIHTIYNSPNKWRQEYYRIIFDNNISIDSTVMFNACNNYIKGIYWVYSYYKGNAIDCEWYYPYNYPPTIKDILNHSIANEAPALHNSDSGDAFVPPYIQLLIVLPKYSVHLLTKKYQRYMLDIYSGLFHMYPVKYEVQTFLKTQLWECSPILPLINLNYIKKVLELK</sequence>
<dbReference type="GO" id="GO:0000956">
    <property type="term" value="P:nuclear-transcribed mRNA catabolic process"/>
    <property type="evidence" value="ECO:0007669"/>
    <property type="project" value="TreeGrafter"/>
</dbReference>
<keyword evidence="3" id="KW-0269">Exonuclease</keyword>
<dbReference type="GO" id="GO:0003723">
    <property type="term" value="F:RNA binding"/>
    <property type="evidence" value="ECO:0007669"/>
    <property type="project" value="TreeGrafter"/>
</dbReference>
<evidence type="ECO:0008006" key="8">
    <source>
        <dbReference type="Google" id="ProtNLM"/>
    </source>
</evidence>
<evidence type="ECO:0000256" key="1">
    <source>
        <dbReference type="ARBA" id="ARBA00022722"/>
    </source>
</evidence>
<feature type="domain" description="Xrn1 N-terminal" evidence="5">
    <location>
        <begin position="1"/>
        <end position="209"/>
    </location>
</feature>
<accession>A0A6C0LKH7</accession>
<dbReference type="AlphaFoldDB" id="A0A6C0LKH7"/>
<comment type="similarity">
    <text evidence="4">Belongs to the 5'-3' exonuclease family.</text>
</comment>
<evidence type="ECO:0000259" key="5">
    <source>
        <dbReference type="Pfam" id="PF03159"/>
    </source>
</evidence>
<dbReference type="Gene3D" id="1.25.40.1050">
    <property type="match status" value="1"/>
</dbReference>
<evidence type="ECO:0000259" key="6">
    <source>
        <dbReference type="Pfam" id="PF17846"/>
    </source>
</evidence>
<evidence type="ECO:0000256" key="3">
    <source>
        <dbReference type="ARBA" id="ARBA00022839"/>
    </source>
</evidence>
<feature type="domain" description="Xrn1 helical" evidence="6">
    <location>
        <begin position="262"/>
        <end position="331"/>
    </location>
</feature>
<dbReference type="EMBL" id="MN740526">
    <property type="protein sequence ID" value="QHU31429.1"/>
    <property type="molecule type" value="Genomic_DNA"/>
</dbReference>
<dbReference type="PANTHER" id="PTHR12341:SF7">
    <property type="entry name" value="5'-3' EXORIBONUCLEASE 1"/>
    <property type="match status" value="1"/>
</dbReference>
<evidence type="ECO:0000256" key="4">
    <source>
        <dbReference type="ARBA" id="ARBA00038299"/>
    </source>
</evidence>
<dbReference type="InterPro" id="IPR027073">
    <property type="entry name" value="5_3_exoribonuclease"/>
</dbReference>
<protein>
    <recommendedName>
        <fullName evidence="8">Xrn1 N-terminal domain-containing protein</fullName>
    </recommendedName>
</protein>
<proteinExistence type="inferred from homology"/>
<organism evidence="7">
    <name type="scientific">viral metagenome</name>
    <dbReference type="NCBI Taxonomy" id="1070528"/>
    <lineage>
        <taxon>unclassified sequences</taxon>
        <taxon>metagenomes</taxon>
        <taxon>organismal metagenomes</taxon>
    </lineage>
</organism>
<evidence type="ECO:0000313" key="7">
    <source>
        <dbReference type="EMBL" id="QHU31429.1"/>
    </source>
</evidence>
<dbReference type="GO" id="GO:0016075">
    <property type="term" value="P:rRNA catabolic process"/>
    <property type="evidence" value="ECO:0007669"/>
    <property type="project" value="TreeGrafter"/>
</dbReference>
<evidence type="ECO:0000256" key="2">
    <source>
        <dbReference type="ARBA" id="ARBA00022801"/>
    </source>
</evidence>
<feature type="domain" description="Xrn1 helical" evidence="6">
    <location>
        <begin position="374"/>
        <end position="518"/>
    </location>
</feature>
<dbReference type="Pfam" id="PF17846">
    <property type="entry name" value="XRN_M"/>
    <property type="match status" value="2"/>
</dbReference>
<name>A0A6C0LKH7_9ZZZZ</name>
<dbReference type="GO" id="GO:0004534">
    <property type="term" value="F:5'-3' RNA exonuclease activity"/>
    <property type="evidence" value="ECO:0007669"/>
    <property type="project" value="TreeGrafter"/>
</dbReference>
<dbReference type="InterPro" id="IPR004859">
    <property type="entry name" value="Xrn1_N"/>
</dbReference>
<dbReference type="InterPro" id="IPR041412">
    <property type="entry name" value="Xrn1_helical"/>
</dbReference>